<comment type="cofactor">
    <cofactor evidence="1">
        <name>Zn(2+)</name>
        <dbReference type="ChEBI" id="CHEBI:29105"/>
    </cofactor>
</comment>
<dbReference type="GO" id="GO:0006508">
    <property type="term" value="P:proteolysis"/>
    <property type="evidence" value="ECO:0007669"/>
    <property type="project" value="UniProtKB-KW"/>
</dbReference>
<name>A0A3M2I3T2_9GAMM</name>
<feature type="domain" description="Peptidase M16 C-terminal" evidence="11">
    <location>
        <begin position="211"/>
        <end position="380"/>
    </location>
</feature>
<evidence type="ECO:0000256" key="2">
    <source>
        <dbReference type="ARBA" id="ARBA00007261"/>
    </source>
</evidence>
<dbReference type="GO" id="GO:0046872">
    <property type="term" value="F:metal ion binding"/>
    <property type="evidence" value="ECO:0007669"/>
    <property type="project" value="UniProtKB-KW"/>
</dbReference>
<keyword evidence="4" id="KW-0479">Metal-binding</keyword>
<proteinExistence type="inferred from homology"/>
<evidence type="ECO:0000256" key="6">
    <source>
        <dbReference type="ARBA" id="ARBA00022833"/>
    </source>
</evidence>
<dbReference type="PROSITE" id="PS00143">
    <property type="entry name" value="INSULINASE"/>
    <property type="match status" value="1"/>
</dbReference>
<dbReference type="OrthoDB" id="9811314at2"/>
<keyword evidence="3" id="KW-0645">Protease</keyword>
<dbReference type="EMBL" id="RFLY01000009">
    <property type="protein sequence ID" value="RMH92884.1"/>
    <property type="molecule type" value="Genomic_DNA"/>
</dbReference>
<dbReference type="Pfam" id="PF00675">
    <property type="entry name" value="Peptidase_M16"/>
    <property type="match status" value="1"/>
</dbReference>
<dbReference type="SUPFAM" id="SSF63411">
    <property type="entry name" value="LuxS/MPP-like metallohydrolase"/>
    <property type="match status" value="2"/>
</dbReference>
<keyword evidence="5" id="KW-0378">Hydrolase</keyword>
<keyword evidence="13" id="KW-1185">Reference proteome</keyword>
<evidence type="ECO:0000256" key="1">
    <source>
        <dbReference type="ARBA" id="ARBA00001947"/>
    </source>
</evidence>
<dbReference type="PANTHER" id="PTHR43690">
    <property type="entry name" value="NARDILYSIN"/>
    <property type="match status" value="1"/>
</dbReference>
<dbReference type="RefSeq" id="WP_122101617.1">
    <property type="nucleotide sequence ID" value="NZ_RFLY01000009.1"/>
</dbReference>
<feature type="chain" id="PRO_5018093790" evidence="9">
    <location>
        <begin position="23"/>
        <end position="455"/>
    </location>
</feature>
<dbReference type="InterPro" id="IPR050626">
    <property type="entry name" value="Peptidase_M16"/>
</dbReference>
<keyword evidence="7" id="KW-0482">Metalloprotease</keyword>
<organism evidence="12 13">
    <name type="scientific">Solilutibacter pythonis</name>
    <dbReference type="NCBI Taxonomy" id="2483112"/>
    <lineage>
        <taxon>Bacteria</taxon>
        <taxon>Pseudomonadati</taxon>
        <taxon>Pseudomonadota</taxon>
        <taxon>Gammaproteobacteria</taxon>
        <taxon>Lysobacterales</taxon>
        <taxon>Lysobacteraceae</taxon>
        <taxon>Solilutibacter</taxon>
    </lineage>
</organism>
<dbReference type="Pfam" id="PF05193">
    <property type="entry name" value="Peptidase_M16_C"/>
    <property type="match status" value="1"/>
</dbReference>
<keyword evidence="6" id="KW-0862">Zinc</keyword>
<accession>A0A3M2I3T2</accession>
<dbReference type="InterPro" id="IPR011249">
    <property type="entry name" value="Metalloenz_LuxS/M16"/>
</dbReference>
<dbReference type="InterPro" id="IPR001431">
    <property type="entry name" value="Pept_M16_Zn_BS"/>
</dbReference>
<dbReference type="GO" id="GO:0004222">
    <property type="term" value="F:metalloendopeptidase activity"/>
    <property type="evidence" value="ECO:0007669"/>
    <property type="project" value="InterPro"/>
</dbReference>
<dbReference type="InterPro" id="IPR007863">
    <property type="entry name" value="Peptidase_M16_C"/>
</dbReference>
<dbReference type="Gene3D" id="3.30.830.10">
    <property type="entry name" value="Metalloenzyme, LuxS/M16 peptidase-like"/>
    <property type="match status" value="2"/>
</dbReference>
<evidence type="ECO:0000313" key="12">
    <source>
        <dbReference type="EMBL" id="RMH92884.1"/>
    </source>
</evidence>
<dbReference type="PANTHER" id="PTHR43690:SF17">
    <property type="entry name" value="PROTEIN YHJJ"/>
    <property type="match status" value="1"/>
</dbReference>
<comment type="similarity">
    <text evidence="2 8">Belongs to the peptidase M16 family.</text>
</comment>
<evidence type="ECO:0000256" key="5">
    <source>
        <dbReference type="ARBA" id="ARBA00022801"/>
    </source>
</evidence>
<feature type="signal peptide" evidence="9">
    <location>
        <begin position="1"/>
        <end position="22"/>
    </location>
</feature>
<protein>
    <submittedName>
        <fullName evidence="12">Insulinase family protein</fullName>
    </submittedName>
</protein>
<dbReference type="PROSITE" id="PS51257">
    <property type="entry name" value="PROKAR_LIPOPROTEIN"/>
    <property type="match status" value="1"/>
</dbReference>
<evidence type="ECO:0000256" key="3">
    <source>
        <dbReference type="ARBA" id="ARBA00022670"/>
    </source>
</evidence>
<keyword evidence="9" id="KW-0732">Signal</keyword>
<evidence type="ECO:0000256" key="4">
    <source>
        <dbReference type="ARBA" id="ARBA00022723"/>
    </source>
</evidence>
<sequence length="455" mass="50457">MKRLHTLFLCAIFVSSACCATAAEPVGVEGYTHVKSMGGIDEYRLDANGLTVLVMPNPAVPVVSFQVTYLVGSRNEVTGSTGSTHLLEHLMFKGSKHFNDAKGNGGNAYLERAGANFNATTYLDRTNYYATLGLDALEDYIAIEADRMRNLLLDEKMLKDEMTVVRNEFERDENEPARALGKQIYATVFQAHPYHHSTIGWRSDIENVPMSKLREFYDTFYWPNNATITLVGNIDTRRALQWVKKYYGAIPRSPAPIPQVYTTEPKQEGPRRTELRRAGASGVVEIAYRGVSARDPDAAALSVLGLVLSQDKTSRLYRALVDRSLAVDVSAGPALFHDPGIFDITVAMTPDARHAEVERILLEEIARVRREGVTADEIRAVLGPYRASLAYQRDGTGAAVMGLNEAIAQGDWSLFVTFPEALEKVTPADVRRVAARYLVEDQSTTGWFVPEEKSR</sequence>
<feature type="domain" description="Peptidase M16 N-terminal" evidence="10">
    <location>
        <begin position="54"/>
        <end position="199"/>
    </location>
</feature>
<gene>
    <name evidence="12" type="ORF">EBB59_07980</name>
</gene>
<evidence type="ECO:0000259" key="11">
    <source>
        <dbReference type="Pfam" id="PF05193"/>
    </source>
</evidence>
<evidence type="ECO:0000259" key="10">
    <source>
        <dbReference type="Pfam" id="PF00675"/>
    </source>
</evidence>
<dbReference type="AlphaFoldDB" id="A0A3M2I3T2"/>
<evidence type="ECO:0000256" key="9">
    <source>
        <dbReference type="SAM" id="SignalP"/>
    </source>
</evidence>
<dbReference type="InterPro" id="IPR011765">
    <property type="entry name" value="Pept_M16_N"/>
</dbReference>
<evidence type="ECO:0000313" key="13">
    <source>
        <dbReference type="Proteomes" id="UP000275012"/>
    </source>
</evidence>
<dbReference type="Proteomes" id="UP000275012">
    <property type="component" value="Unassembled WGS sequence"/>
</dbReference>
<comment type="caution">
    <text evidence="12">The sequence shown here is derived from an EMBL/GenBank/DDBJ whole genome shotgun (WGS) entry which is preliminary data.</text>
</comment>
<reference evidence="12 13" key="1">
    <citation type="submission" date="2018-10" db="EMBL/GenBank/DDBJ databases">
        <title>Proposal of Lysobacter pythonis sp. nov. isolated from royal pythons (Python regius).</title>
        <authorList>
            <person name="Hans-Juergen B."/>
            <person name="Huptas C."/>
            <person name="Sandra B."/>
            <person name="Igor L."/>
            <person name="Joachim S."/>
            <person name="Siegfried S."/>
            <person name="Mareike W."/>
            <person name="Peter K."/>
        </authorList>
    </citation>
    <scope>NUCLEOTIDE SEQUENCE [LARGE SCALE GENOMIC DNA]</scope>
    <source>
        <strain evidence="12 13">4284/11</strain>
    </source>
</reference>
<evidence type="ECO:0000256" key="7">
    <source>
        <dbReference type="ARBA" id="ARBA00023049"/>
    </source>
</evidence>
<evidence type="ECO:0000256" key="8">
    <source>
        <dbReference type="RuleBase" id="RU004447"/>
    </source>
</evidence>